<dbReference type="Gene3D" id="3.30.2310.20">
    <property type="entry name" value="RelE-like"/>
    <property type="match status" value="1"/>
</dbReference>
<dbReference type="EMBL" id="WEZT01000040">
    <property type="protein sequence ID" value="MYV06367.1"/>
    <property type="molecule type" value="Genomic_DNA"/>
</dbReference>
<reference evidence="1 2" key="1">
    <citation type="journal article" date="2019" name="Appl. Environ. Microbiol.">
        <title>Genetic determinants of hydroxycinnamic acid metabolism in heterofermentative lactobacilli.</title>
        <authorList>
            <person name="Gaur G."/>
            <person name="Oh J.H."/>
            <person name="Filannino P."/>
            <person name="Gobbetti M."/>
            <person name="van Pijkeren J.P."/>
            <person name="Ganzle M.G."/>
        </authorList>
    </citation>
    <scope>NUCLEOTIDE SEQUENCE [LARGE SCALE GENOMIC DNA]</scope>
    <source>
        <strain evidence="1 2">FUA3583</strain>
    </source>
</reference>
<comment type="caution">
    <text evidence="1">The sequence shown here is derived from an EMBL/GenBank/DDBJ whole genome shotgun (WGS) entry which is preliminary data.</text>
</comment>
<dbReference type="Proteomes" id="UP000480570">
    <property type="component" value="Unassembled WGS sequence"/>
</dbReference>
<dbReference type="AlphaFoldDB" id="A0A7C9N038"/>
<evidence type="ECO:0000313" key="1">
    <source>
        <dbReference type="EMBL" id="MYV06367.1"/>
    </source>
</evidence>
<gene>
    <name evidence="1" type="ORF">GB992_11165</name>
</gene>
<protein>
    <submittedName>
        <fullName evidence="1">Addiction module toxin RelE</fullName>
    </submittedName>
</protein>
<name>A0A7C9N038_9LACO</name>
<organism evidence="1 2">
    <name type="scientific">Furfurilactobacillus rossiae</name>
    <dbReference type="NCBI Taxonomy" id="231049"/>
    <lineage>
        <taxon>Bacteria</taxon>
        <taxon>Bacillati</taxon>
        <taxon>Bacillota</taxon>
        <taxon>Bacilli</taxon>
        <taxon>Lactobacillales</taxon>
        <taxon>Lactobacillaceae</taxon>
        <taxon>Furfurilactobacillus</taxon>
    </lineage>
</organism>
<proteinExistence type="predicted"/>
<sequence>MNNAYALFFSQYYDDDYQQIESGLAMFGYQRASINTILNKIDHTIDLLQSNPFLGPRLDKNTTIPNNYRYLVSGDYLQFYQVFPGTKTIRVYRLLNVHTDYLATLGLN</sequence>
<dbReference type="InterPro" id="IPR035093">
    <property type="entry name" value="RelE/ParE_toxin_dom_sf"/>
</dbReference>
<accession>A0A7C9N038</accession>
<evidence type="ECO:0000313" key="2">
    <source>
        <dbReference type="Proteomes" id="UP000480570"/>
    </source>
</evidence>